<keyword evidence="3" id="KW-1185">Reference proteome</keyword>
<dbReference type="InterPro" id="IPR018721">
    <property type="entry name" value="DUF2252"/>
</dbReference>
<sequence length="444" mass="49377">MGRALRKQTPRTSLAQRTPTSRDAVAHLEEQNRSRLEHLIPLRFGRMLASPFAFFRGTAGLMALDLAQDPHSGIPVLCCGDAHLSNFGFYASPERRLVFDLNDFDEVAIAPWDWDVKRLITSVIVGGEDHGFEQSEIRRFALAAFSAYASSLRAMVEQSPVQRYFVQPHIEAMTAQIDKQTRKVLERSVASARKRTSERVVRRNTERDAQGQLRFIEQTPRMTRLDNLNAPLVEQLFAEYRGTVTFDIASVLAQYLPTDTIRRVVGVGSVGTRCALQLLEGADDDTLVLQVKQANQSVLVQYGGFAQPRRLVDAVVQRGQGARVINGQRLLQAVSDPFLGHLRFDDADFYVRQFHDMKGSVELSELDAEGFRDYGILCATLLARAHSQSPLAAQVVGYIGTSNTAAEAIVDWAFAYAEQSFADYRALQAAAESGRVPVAVESDR</sequence>
<dbReference type="OrthoDB" id="1491115at2"/>
<dbReference type="Pfam" id="PF10009">
    <property type="entry name" value="DUF2252"/>
    <property type="match status" value="1"/>
</dbReference>
<evidence type="ECO:0000256" key="1">
    <source>
        <dbReference type="SAM" id="MobiDB-lite"/>
    </source>
</evidence>
<comment type="caution">
    <text evidence="2">The sequence shown here is derived from an EMBL/GenBank/DDBJ whole genome shotgun (WGS) entry which is preliminary data.</text>
</comment>
<evidence type="ECO:0000313" key="2">
    <source>
        <dbReference type="EMBL" id="KAB1645337.1"/>
    </source>
</evidence>
<dbReference type="AlphaFoldDB" id="A0A7J5BGD8"/>
<gene>
    <name evidence="2" type="ORF">F8O05_01950</name>
</gene>
<organism evidence="2 3">
    <name type="scientific">Gulosibacter chungangensis</name>
    <dbReference type="NCBI Taxonomy" id="979746"/>
    <lineage>
        <taxon>Bacteria</taxon>
        <taxon>Bacillati</taxon>
        <taxon>Actinomycetota</taxon>
        <taxon>Actinomycetes</taxon>
        <taxon>Micrococcales</taxon>
        <taxon>Microbacteriaceae</taxon>
        <taxon>Gulosibacter</taxon>
    </lineage>
</organism>
<protein>
    <submittedName>
        <fullName evidence="2">DUF2252 domain-containing protein</fullName>
    </submittedName>
</protein>
<evidence type="ECO:0000313" key="3">
    <source>
        <dbReference type="Proteomes" id="UP000433493"/>
    </source>
</evidence>
<feature type="region of interest" description="Disordered" evidence="1">
    <location>
        <begin position="1"/>
        <end position="22"/>
    </location>
</feature>
<dbReference type="PANTHER" id="PTHR39441:SF1">
    <property type="entry name" value="DUF2252 DOMAIN-CONTAINING PROTEIN"/>
    <property type="match status" value="1"/>
</dbReference>
<name>A0A7J5BGD8_9MICO</name>
<dbReference type="Proteomes" id="UP000433493">
    <property type="component" value="Unassembled WGS sequence"/>
</dbReference>
<feature type="compositionally biased region" description="Polar residues" evidence="1">
    <location>
        <begin position="10"/>
        <end position="21"/>
    </location>
</feature>
<dbReference type="PANTHER" id="PTHR39441">
    <property type="entry name" value="DUF2252 DOMAIN-CONTAINING PROTEIN"/>
    <property type="match status" value="1"/>
</dbReference>
<accession>A0A7J5BGD8</accession>
<reference evidence="2 3" key="1">
    <citation type="submission" date="2019-09" db="EMBL/GenBank/DDBJ databases">
        <title>Phylogeny of genus Pseudoclavibacter and closely related genus.</title>
        <authorList>
            <person name="Li Y."/>
        </authorList>
    </citation>
    <scope>NUCLEOTIDE SEQUENCE [LARGE SCALE GENOMIC DNA]</scope>
    <source>
        <strain evidence="2 3">KCTC 13959</strain>
    </source>
</reference>
<dbReference type="EMBL" id="WBKB01000001">
    <property type="protein sequence ID" value="KAB1645337.1"/>
    <property type="molecule type" value="Genomic_DNA"/>
</dbReference>
<proteinExistence type="predicted"/>